<name>A0AA41V0Z9_PAPNU</name>
<feature type="repeat" description="PPR" evidence="3">
    <location>
        <begin position="617"/>
        <end position="651"/>
    </location>
</feature>
<evidence type="ECO:0000313" key="5">
    <source>
        <dbReference type="EMBL" id="MCL7030260.1"/>
    </source>
</evidence>
<feature type="repeat" description="PPR" evidence="3">
    <location>
        <begin position="345"/>
        <end position="379"/>
    </location>
</feature>
<comment type="caution">
    <text evidence="5">The sequence shown here is derived from an EMBL/GenBank/DDBJ whole genome shotgun (WGS) entry which is preliminary data.</text>
</comment>
<dbReference type="PANTHER" id="PTHR47926">
    <property type="entry name" value="PENTATRICOPEPTIDE REPEAT-CONTAINING PROTEIN"/>
    <property type="match status" value="1"/>
</dbReference>
<accession>A0AA41V0Z9</accession>
<dbReference type="InterPro" id="IPR046960">
    <property type="entry name" value="PPR_At4g14850-like_plant"/>
</dbReference>
<dbReference type="Pfam" id="PF13041">
    <property type="entry name" value="PPR_2"/>
    <property type="match status" value="4"/>
</dbReference>
<dbReference type="GO" id="GO:0009451">
    <property type="term" value="P:RNA modification"/>
    <property type="evidence" value="ECO:0007669"/>
    <property type="project" value="InterPro"/>
</dbReference>
<dbReference type="Pfam" id="PF01535">
    <property type="entry name" value="PPR"/>
    <property type="match status" value="5"/>
</dbReference>
<dbReference type="FunFam" id="1.25.40.10:FF:000196">
    <property type="entry name" value="Pentatricopeptide repeat-containing protein At4g14850"/>
    <property type="match status" value="1"/>
</dbReference>
<evidence type="ECO:0000256" key="4">
    <source>
        <dbReference type="SAM" id="MobiDB-lite"/>
    </source>
</evidence>
<proteinExistence type="inferred from homology"/>
<feature type="repeat" description="PPR" evidence="3">
    <location>
        <begin position="446"/>
        <end position="480"/>
    </location>
</feature>
<evidence type="ECO:0000256" key="1">
    <source>
        <dbReference type="ARBA" id="ARBA00022737"/>
    </source>
</evidence>
<dbReference type="InterPro" id="IPR002885">
    <property type="entry name" value="PPR_rpt"/>
</dbReference>
<sequence length="838" mass="93829">MASSSPLPLHTTPNLNPSHSKPTKIKQTQSFKPTQKLHEENKSYFHQISSLCKQSQIKQAITLLTEMNLKDVQIGPEIYGELLQGCVYDRALSTGQQIHARILKNGGFYSTNEYIETKLVIFYAKCDLLDVANQLFGKLERKNVFSWAAIIGLCCRMGSHEKALMGFNEMHKDGFFPDNFVIPNALKACSALQMIGFGKGVHGYALKMGYDSCVFVSSSLVDMYGKCGLLEDAKNVFDEIVDRNVVTWNSMIVSYVQNGMNEEALKVFYCMRMVGVEPTRVTVASFLSAAANVEAGDEGRQGHAIAVISGLEVDNILGSSLINFYSKIGFIEDAELVFSNMFDKDVVTWNLLISGYVQQGKIEDALDSCRRMRSENFGFDSVTLATILSASAKVRNMELGKECHSYCVRNNLDSDVVVANSIIEMYGKCESTDKARRVFEKTIQRDLTLWNTLIAAYAESGLSGEALKLFYQMQLEGVPPNVVSWNSVISGFLRNGQVTEAETLFSEMQCLEIQPNLITWTSLISGLAQNGHGDRAIRYFQEMQNRGLQPNTVSIISLLSACINISSLEFGKAIHGYIIRSQLFSSLSIVTSLVDMYAKCGNLHLARKFYDTVNYKELPIYNAMISGYSLHGQAGEALEVFKQMQNEKTKPDEITFTGLLSACNHAGLVDKGLKVFSDMISEYQMKPSIHHYGCMVSLLSRCENLDEALRFVLEMPLEPDAQILGTILSACKEQNNIELGEYLSQYLFKMEPDNPGNYVALSNTYAAAGRWDEVLKLRNIMKEKKLRKNPGCSWTQIGTELHAFVAGDKSHSQTKVIYETLAWLEKEMRFTHQHNMYD</sequence>
<keyword evidence="1" id="KW-0677">Repeat</keyword>
<comment type="similarity">
    <text evidence="2">Belongs to the PPR family. PCMP-E subfamily.</text>
</comment>
<keyword evidence="6" id="KW-1185">Reference proteome</keyword>
<dbReference type="FunFam" id="1.25.40.10:FF:000380">
    <property type="entry name" value="Pentatricopeptide repeat-containing protein, chloroplastic"/>
    <property type="match status" value="1"/>
</dbReference>
<organism evidence="5 6">
    <name type="scientific">Papaver nudicaule</name>
    <name type="common">Iceland poppy</name>
    <dbReference type="NCBI Taxonomy" id="74823"/>
    <lineage>
        <taxon>Eukaryota</taxon>
        <taxon>Viridiplantae</taxon>
        <taxon>Streptophyta</taxon>
        <taxon>Embryophyta</taxon>
        <taxon>Tracheophyta</taxon>
        <taxon>Spermatophyta</taxon>
        <taxon>Magnoliopsida</taxon>
        <taxon>Ranunculales</taxon>
        <taxon>Papaveraceae</taxon>
        <taxon>Papaveroideae</taxon>
        <taxon>Papaver</taxon>
    </lineage>
</organism>
<dbReference type="AlphaFoldDB" id="A0AA41V0Z9"/>
<dbReference type="NCBIfam" id="TIGR00756">
    <property type="entry name" value="PPR"/>
    <property type="match status" value="8"/>
</dbReference>
<feature type="repeat" description="PPR" evidence="3">
    <location>
        <begin position="481"/>
        <end position="515"/>
    </location>
</feature>
<protein>
    <recommendedName>
        <fullName evidence="7">Chlororespiratory reduction 21</fullName>
    </recommendedName>
</protein>
<feature type="region of interest" description="Disordered" evidence="4">
    <location>
        <begin position="1"/>
        <end position="31"/>
    </location>
</feature>
<dbReference type="EMBL" id="JAJJMA010099391">
    <property type="protein sequence ID" value="MCL7030260.1"/>
    <property type="molecule type" value="Genomic_DNA"/>
</dbReference>
<dbReference type="Pfam" id="PF20431">
    <property type="entry name" value="E_motif"/>
    <property type="match status" value="1"/>
</dbReference>
<evidence type="ECO:0000256" key="2">
    <source>
        <dbReference type="ARBA" id="ARBA00061659"/>
    </source>
</evidence>
<dbReference type="SUPFAM" id="SSF48452">
    <property type="entry name" value="TPR-like"/>
    <property type="match status" value="1"/>
</dbReference>
<dbReference type="FunFam" id="1.25.40.10:FF:000090">
    <property type="entry name" value="Pentatricopeptide repeat-containing protein, chloroplastic"/>
    <property type="match status" value="1"/>
</dbReference>
<feature type="repeat" description="PPR" evidence="3">
    <location>
        <begin position="244"/>
        <end position="278"/>
    </location>
</feature>
<dbReference type="FunFam" id="1.25.40.10:FF:000393">
    <property type="entry name" value="Pentatricopeptide repeat-containing protein At1g20230"/>
    <property type="match status" value="1"/>
</dbReference>
<dbReference type="GO" id="GO:0003723">
    <property type="term" value="F:RNA binding"/>
    <property type="evidence" value="ECO:0007669"/>
    <property type="project" value="InterPro"/>
</dbReference>
<evidence type="ECO:0000313" key="6">
    <source>
        <dbReference type="Proteomes" id="UP001177140"/>
    </source>
</evidence>
<feature type="compositionally biased region" description="Low complexity" evidence="4">
    <location>
        <begin position="1"/>
        <end position="18"/>
    </location>
</feature>
<dbReference type="InterPro" id="IPR011990">
    <property type="entry name" value="TPR-like_helical_dom_sf"/>
</dbReference>
<dbReference type="Proteomes" id="UP001177140">
    <property type="component" value="Unassembled WGS sequence"/>
</dbReference>
<evidence type="ECO:0008006" key="7">
    <source>
        <dbReference type="Google" id="ProtNLM"/>
    </source>
</evidence>
<feature type="repeat" description="PPR" evidence="3">
    <location>
        <begin position="143"/>
        <end position="177"/>
    </location>
</feature>
<dbReference type="PANTHER" id="PTHR47926:SF386">
    <property type="entry name" value="PENTATRICOPEPTIDE REPEAT-CONTAINING PROTEIN"/>
    <property type="match status" value="1"/>
</dbReference>
<feature type="repeat" description="PPR" evidence="3">
    <location>
        <begin position="754"/>
        <end position="788"/>
    </location>
</feature>
<gene>
    <name evidence="5" type="ORF">MKW94_009607</name>
</gene>
<dbReference type="Gene3D" id="1.25.40.10">
    <property type="entry name" value="Tetratricopeptide repeat domain"/>
    <property type="match status" value="5"/>
</dbReference>
<dbReference type="PROSITE" id="PS51375">
    <property type="entry name" value="PPR"/>
    <property type="match status" value="9"/>
</dbReference>
<dbReference type="FunFam" id="1.25.40.10:FF:000646">
    <property type="entry name" value="Pentatricopeptide repeat-containing protein, chloroplastic"/>
    <property type="match status" value="1"/>
</dbReference>
<feature type="repeat" description="PPR" evidence="3">
    <location>
        <begin position="652"/>
        <end position="687"/>
    </location>
</feature>
<feature type="repeat" description="PPR" evidence="3">
    <location>
        <begin position="516"/>
        <end position="550"/>
    </location>
</feature>
<dbReference type="InterPro" id="IPR046848">
    <property type="entry name" value="E_motif"/>
</dbReference>
<reference evidence="5" key="1">
    <citation type="submission" date="2022-03" db="EMBL/GenBank/DDBJ databases">
        <title>A functionally conserved STORR gene fusion in Papaver species that diverged 16.8 million years ago.</title>
        <authorList>
            <person name="Catania T."/>
        </authorList>
    </citation>
    <scope>NUCLEOTIDE SEQUENCE</scope>
    <source>
        <strain evidence="5">S-191538</strain>
    </source>
</reference>
<evidence type="ECO:0000256" key="3">
    <source>
        <dbReference type="PROSITE-ProRule" id="PRU00708"/>
    </source>
</evidence>